<evidence type="ECO:0000313" key="2">
    <source>
        <dbReference type="Proteomes" id="UP000242188"/>
    </source>
</evidence>
<sequence length="179" mass="20252">MLKLDDKNLLKMVVEMQESGLSKSSAIPIPVAKEDGLEVKSGRLNLIQTCDNKTITVPVFVRVYRNSYEHYAVIYRDQMFTNSSIFISLKQCVVFRNDNKNNEIRVIPDNMEGTKLTFHIKDPGQVEEWISALQSSCVHPPNSSTISPTLSPVIPRTPLMPTLQELEEEEEEEQGNGND</sequence>
<dbReference type="AlphaFoldDB" id="A0A210Q4V5"/>
<proteinExistence type="predicted"/>
<evidence type="ECO:0000313" key="1">
    <source>
        <dbReference type="EMBL" id="OWF43776.1"/>
    </source>
</evidence>
<dbReference type="Proteomes" id="UP000242188">
    <property type="component" value="Unassembled WGS sequence"/>
</dbReference>
<evidence type="ECO:0008006" key="3">
    <source>
        <dbReference type="Google" id="ProtNLM"/>
    </source>
</evidence>
<dbReference type="SUPFAM" id="SSF50729">
    <property type="entry name" value="PH domain-like"/>
    <property type="match status" value="1"/>
</dbReference>
<gene>
    <name evidence="1" type="ORF">KP79_PYT12634</name>
</gene>
<organism evidence="1 2">
    <name type="scientific">Mizuhopecten yessoensis</name>
    <name type="common">Japanese scallop</name>
    <name type="synonym">Patinopecten yessoensis</name>
    <dbReference type="NCBI Taxonomy" id="6573"/>
    <lineage>
        <taxon>Eukaryota</taxon>
        <taxon>Metazoa</taxon>
        <taxon>Spiralia</taxon>
        <taxon>Lophotrochozoa</taxon>
        <taxon>Mollusca</taxon>
        <taxon>Bivalvia</taxon>
        <taxon>Autobranchia</taxon>
        <taxon>Pteriomorphia</taxon>
        <taxon>Pectinida</taxon>
        <taxon>Pectinoidea</taxon>
        <taxon>Pectinidae</taxon>
        <taxon>Mizuhopecten</taxon>
    </lineage>
</organism>
<protein>
    <recommendedName>
        <fullName evidence="3">PH domain-containing protein</fullName>
    </recommendedName>
</protein>
<dbReference type="EMBL" id="NEDP02004995">
    <property type="protein sequence ID" value="OWF43776.1"/>
    <property type="molecule type" value="Genomic_DNA"/>
</dbReference>
<dbReference type="OrthoDB" id="6538124at2759"/>
<accession>A0A210Q4V5</accession>
<keyword evidence="2" id="KW-1185">Reference proteome</keyword>
<name>A0A210Q4V5_MIZYE</name>
<reference evidence="1 2" key="1">
    <citation type="journal article" date="2017" name="Nat. Ecol. Evol.">
        <title>Scallop genome provides insights into evolution of bilaterian karyotype and development.</title>
        <authorList>
            <person name="Wang S."/>
            <person name="Zhang J."/>
            <person name="Jiao W."/>
            <person name="Li J."/>
            <person name="Xun X."/>
            <person name="Sun Y."/>
            <person name="Guo X."/>
            <person name="Huan P."/>
            <person name="Dong B."/>
            <person name="Zhang L."/>
            <person name="Hu X."/>
            <person name="Sun X."/>
            <person name="Wang J."/>
            <person name="Zhao C."/>
            <person name="Wang Y."/>
            <person name="Wang D."/>
            <person name="Huang X."/>
            <person name="Wang R."/>
            <person name="Lv J."/>
            <person name="Li Y."/>
            <person name="Zhang Z."/>
            <person name="Liu B."/>
            <person name="Lu W."/>
            <person name="Hui Y."/>
            <person name="Liang J."/>
            <person name="Zhou Z."/>
            <person name="Hou R."/>
            <person name="Li X."/>
            <person name="Liu Y."/>
            <person name="Li H."/>
            <person name="Ning X."/>
            <person name="Lin Y."/>
            <person name="Zhao L."/>
            <person name="Xing Q."/>
            <person name="Dou J."/>
            <person name="Li Y."/>
            <person name="Mao J."/>
            <person name="Guo H."/>
            <person name="Dou H."/>
            <person name="Li T."/>
            <person name="Mu C."/>
            <person name="Jiang W."/>
            <person name="Fu Q."/>
            <person name="Fu X."/>
            <person name="Miao Y."/>
            <person name="Liu J."/>
            <person name="Yu Q."/>
            <person name="Li R."/>
            <person name="Liao H."/>
            <person name="Li X."/>
            <person name="Kong Y."/>
            <person name="Jiang Z."/>
            <person name="Chourrout D."/>
            <person name="Li R."/>
            <person name="Bao Z."/>
        </authorList>
    </citation>
    <scope>NUCLEOTIDE SEQUENCE [LARGE SCALE GENOMIC DNA]</scope>
    <source>
        <strain evidence="1 2">PY_sf001</strain>
    </source>
</reference>
<comment type="caution">
    <text evidence="1">The sequence shown here is derived from an EMBL/GenBank/DDBJ whole genome shotgun (WGS) entry which is preliminary data.</text>
</comment>